<dbReference type="InterPro" id="IPR029062">
    <property type="entry name" value="Class_I_gatase-like"/>
</dbReference>
<dbReference type="RefSeq" id="WP_026658941.1">
    <property type="nucleotide sequence ID" value="NC_022538.1"/>
</dbReference>
<dbReference type="SUPFAM" id="SSF52317">
    <property type="entry name" value="Class I glutamine amidotransferase-like"/>
    <property type="match status" value="1"/>
</dbReference>
<gene>
    <name evidence="5" type="ORF">BN85407430</name>
</gene>
<dbReference type="Pfam" id="PF03575">
    <property type="entry name" value="Peptidase_S51"/>
    <property type="match status" value="1"/>
</dbReference>
<evidence type="ECO:0000256" key="2">
    <source>
        <dbReference type="ARBA" id="ARBA00022670"/>
    </source>
</evidence>
<evidence type="ECO:0000256" key="4">
    <source>
        <dbReference type="ARBA" id="ARBA00022825"/>
    </source>
</evidence>
<dbReference type="InterPro" id="IPR005320">
    <property type="entry name" value="Peptidase_S51"/>
</dbReference>
<comment type="similarity">
    <text evidence="1">Belongs to the peptidase S51 family.</text>
</comment>
<proteinExistence type="inferred from homology"/>
<dbReference type="STRING" id="1318466.BN85407430"/>
<protein>
    <submittedName>
        <fullName evidence="5">Predicted Peptidase S51 dipeptidase E</fullName>
    </submittedName>
</protein>
<keyword evidence="2" id="KW-0645">Protease</keyword>
<dbReference type="EMBL" id="FO681347">
    <property type="protein sequence ID" value="CCV64320.1"/>
    <property type="molecule type" value="Genomic_DNA"/>
</dbReference>
<evidence type="ECO:0000256" key="1">
    <source>
        <dbReference type="ARBA" id="ARBA00006534"/>
    </source>
</evidence>
<evidence type="ECO:0000256" key="3">
    <source>
        <dbReference type="ARBA" id="ARBA00022801"/>
    </source>
</evidence>
<dbReference type="Proteomes" id="UP000032740">
    <property type="component" value="Chromosome"/>
</dbReference>
<dbReference type="Gene3D" id="3.40.50.880">
    <property type="match status" value="1"/>
</dbReference>
<organism evidence="5 6">
    <name type="scientific">Alteracholeplasma palmae (strain ATCC 49389 / J233)</name>
    <name type="common">Acholeplasma palmae</name>
    <dbReference type="NCBI Taxonomy" id="1318466"/>
    <lineage>
        <taxon>Bacteria</taxon>
        <taxon>Bacillati</taxon>
        <taxon>Mycoplasmatota</taxon>
        <taxon>Mollicutes</taxon>
        <taxon>Acholeplasmatales</taxon>
        <taxon>Acholeplasmataceae</taxon>
        <taxon>Acholeplasma</taxon>
    </lineage>
</organism>
<dbReference type="OrthoDB" id="384634at2"/>
<keyword evidence="6" id="KW-1185">Reference proteome</keyword>
<keyword evidence="3" id="KW-0378">Hydrolase</keyword>
<dbReference type="KEGG" id="apal:BN85407430"/>
<dbReference type="AlphaFoldDB" id="U4KPV1"/>
<dbReference type="GO" id="GO:0008236">
    <property type="term" value="F:serine-type peptidase activity"/>
    <property type="evidence" value="ECO:0007669"/>
    <property type="project" value="UniProtKB-KW"/>
</dbReference>
<dbReference type="HOGENOM" id="CLU_079854_0_0_14"/>
<name>U4KPV1_ALTPJ</name>
<evidence type="ECO:0000313" key="5">
    <source>
        <dbReference type="EMBL" id="CCV64320.1"/>
    </source>
</evidence>
<evidence type="ECO:0000313" key="6">
    <source>
        <dbReference type="Proteomes" id="UP000032740"/>
    </source>
</evidence>
<keyword evidence="4" id="KW-0720">Serine protease</keyword>
<accession>U4KPV1</accession>
<sequence>MTNILLSRKSKLLEENTKKIVSSYIKKDDKVVILGFSFFEKEIDSNEKWQETYGKNSKYYNEMETIFINLGVKKENISWINYYDENIEQMKKTINESNILYLPGGAPDEMMERIHEKELTTDLENFKGLVIGSSAGAMIQFNYFHISKDNDYQAFNISDGLGYIHNFSIEVHFRRKKKQKSGIKKAVKLFNRDLYTLPDSGMIIVSEYGITLYDGAELYYQRGKKIGK</sequence>
<dbReference type="GO" id="GO:0006508">
    <property type="term" value="P:proteolysis"/>
    <property type="evidence" value="ECO:0007669"/>
    <property type="project" value="UniProtKB-KW"/>
</dbReference>
<reference evidence="5 6" key="1">
    <citation type="journal article" date="2013" name="J. Mol. Microbiol. Biotechnol.">
        <title>Analysis of the Complete Genomes of Acholeplasma brassicae , A. palmae and A. laidlawii and Their Comparison to the Obligate Parasites from ' Candidatus Phytoplasma'.</title>
        <authorList>
            <person name="Kube M."/>
            <person name="Siewert C."/>
            <person name="Migdoll A.M."/>
            <person name="Duduk B."/>
            <person name="Holz S."/>
            <person name="Rabus R."/>
            <person name="Seemuller E."/>
            <person name="Mitrovic J."/>
            <person name="Muller I."/>
            <person name="Buttner C."/>
            <person name="Reinhardt R."/>
        </authorList>
    </citation>
    <scope>NUCLEOTIDE SEQUENCE [LARGE SCALE GENOMIC DNA]</scope>
    <source>
        <strain evidence="5 6">J233</strain>
    </source>
</reference>